<proteinExistence type="predicted"/>
<dbReference type="AlphaFoldDB" id="A0A9P7JRF3"/>
<evidence type="ECO:0000313" key="1">
    <source>
        <dbReference type="EMBL" id="KAG2101842.1"/>
    </source>
</evidence>
<dbReference type="Proteomes" id="UP000823399">
    <property type="component" value="Unassembled WGS sequence"/>
</dbReference>
<organism evidence="1 2">
    <name type="scientific">Suillus discolor</name>
    <dbReference type="NCBI Taxonomy" id="1912936"/>
    <lineage>
        <taxon>Eukaryota</taxon>
        <taxon>Fungi</taxon>
        <taxon>Dikarya</taxon>
        <taxon>Basidiomycota</taxon>
        <taxon>Agaricomycotina</taxon>
        <taxon>Agaricomycetes</taxon>
        <taxon>Agaricomycetidae</taxon>
        <taxon>Boletales</taxon>
        <taxon>Suillineae</taxon>
        <taxon>Suillaceae</taxon>
        <taxon>Suillus</taxon>
    </lineage>
</organism>
<gene>
    <name evidence="1" type="ORF">F5147DRAFT_655166</name>
</gene>
<reference evidence="1" key="1">
    <citation type="journal article" date="2020" name="New Phytol.">
        <title>Comparative genomics reveals dynamic genome evolution in host specialist ectomycorrhizal fungi.</title>
        <authorList>
            <person name="Lofgren L.A."/>
            <person name="Nguyen N.H."/>
            <person name="Vilgalys R."/>
            <person name="Ruytinx J."/>
            <person name="Liao H.L."/>
            <person name="Branco S."/>
            <person name="Kuo A."/>
            <person name="LaButti K."/>
            <person name="Lipzen A."/>
            <person name="Andreopoulos W."/>
            <person name="Pangilinan J."/>
            <person name="Riley R."/>
            <person name="Hundley H."/>
            <person name="Na H."/>
            <person name="Barry K."/>
            <person name="Grigoriev I.V."/>
            <person name="Stajich J.E."/>
            <person name="Kennedy P.G."/>
        </authorList>
    </citation>
    <scope>NUCLEOTIDE SEQUENCE</scope>
    <source>
        <strain evidence="1">FC423</strain>
    </source>
</reference>
<evidence type="ECO:0000313" key="2">
    <source>
        <dbReference type="Proteomes" id="UP000823399"/>
    </source>
</evidence>
<dbReference type="OrthoDB" id="2693130at2759"/>
<sequence length="207" mass="23107">MCTNFLPHLVLTNITRTRTRYVVSTSVTQTDTCITTTLSSRHIVFSPPCAELKFSVSTKPDILQLQVSVYIISHTLRQARRSTPLIAKVGRRSGYHLLRLEFGGTVVAYKEEAGSWCNNSCAPSLLTAVWTFKFTFLTKVWPTLSVGIVLEQYTIDKIETTNNANFRVFHDVQEVTEHDSSPGKVDVWNLPTGTAGRNAPNFLNRGG</sequence>
<dbReference type="RefSeq" id="XP_041290007.1">
    <property type="nucleotide sequence ID" value="XM_041433942.1"/>
</dbReference>
<accession>A0A9P7JRF3</accession>
<protein>
    <submittedName>
        <fullName evidence="1">Uncharacterized protein</fullName>
    </submittedName>
</protein>
<name>A0A9P7JRF3_9AGAM</name>
<dbReference type="EMBL" id="JABBWM010000049">
    <property type="protein sequence ID" value="KAG2101842.1"/>
    <property type="molecule type" value="Genomic_DNA"/>
</dbReference>
<comment type="caution">
    <text evidence="1">The sequence shown here is derived from an EMBL/GenBank/DDBJ whole genome shotgun (WGS) entry which is preliminary data.</text>
</comment>
<dbReference type="GeneID" id="64696201"/>
<keyword evidence="2" id="KW-1185">Reference proteome</keyword>